<feature type="domain" description="Reverse transcriptase Ty1/copia-type" evidence="2">
    <location>
        <begin position="206"/>
        <end position="295"/>
    </location>
</feature>
<evidence type="ECO:0000259" key="3">
    <source>
        <dbReference type="Pfam" id="PF25597"/>
    </source>
</evidence>
<dbReference type="AlphaFoldDB" id="A0A6L2K7V4"/>
<dbReference type="InterPro" id="IPR057670">
    <property type="entry name" value="SH3_retrovirus"/>
</dbReference>
<comment type="caution">
    <text evidence="4">The sequence shown here is derived from an EMBL/GenBank/DDBJ whole genome shotgun (WGS) entry which is preliminary data.</text>
</comment>
<dbReference type="Pfam" id="PF25597">
    <property type="entry name" value="SH3_retrovirus"/>
    <property type="match status" value="1"/>
</dbReference>
<organism evidence="4">
    <name type="scientific">Tanacetum cinerariifolium</name>
    <name type="common">Dalmatian daisy</name>
    <name type="synonym">Chrysanthemum cinerariifolium</name>
    <dbReference type="NCBI Taxonomy" id="118510"/>
    <lineage>
        <taxon>Eukaryota</taxon>
        <taxon>Viridiplantae</taxon>
        <taxon>Streptophyta</taxon>
        <taxon>Embryophyta</taxon>
        <taxon>Tracheophyta</taxon>
        <taxon>Spermatophyta</taxon>
        <taxon>Magnoliopsida</taxon>
        <taxon>eudicotyledons</taxon>
        <taxon>Gunneridae</taxon>
        <taxon>Pentapetalae</taxon>
        <taxon>asterids</taxon>
        <taxon>campanulids</taxon>
        <taxon>Asterales</taxon>
        <taxon>Asteraceae</taxon>
        <taxon>Asteroideae</taxon>
        <taxon>Anthemideae</taxon>
        <taxon>Anthemidinae</taxon>
        <taxon>Tanacetum</taxon>
    </lineage>
</organism>
<feature type="domain" description="Retroviral polymerase SH3-like" evidence="3">
    <location>
        <begin position="37"/>
        <end position="90"/>
    </location>
</feature>
<dbReference type="EMBL" id="BKCJ010001903">
    <property type="protein sequence ID" value="GEU44860.1"/>
    <property type="molecule type" value="Genomic_DNA"/>
</dbReference>
<dbReference type="Pfam" id="PF07727">
    <property type="entry name" value="RVT_2"/>
    <property type="match status" value="1"/>
</dbReference>
<evidence type="ECO:0000313" key="4">
    <source>
        <dbReference type="EMBL" id="GEU44860.1"/>
    </source>
</evidence>
<feature type="compositionally biased region" description="Low complexity" evidence="1">
    <location>
        <begin position="133"/>
        <end position="142"/>
    </location>
</feature>
<dbReference type="InterPro" id="IPR013103">
    <property type="entry name" value="RVT_2"/>
</dbReference>
<evidence type="ECO:0000259" key="2">
    <source>
        <dbReference type="Pfam" id="PF07727"/>
    </source>
</evidence>
<proteinExistence type="predicted"/>
<reference evidence="4" key="1">
    <citation type="journal article" date="2019" name="Sci. Rep.">
        <title>Draft genome of Tanacetum cinerariifolium, the natural source of mosquito coil.</title>
        <authorList>
            <person name="Yamashiro T."/>
            <person name="Shiraishi A."/>
            <person name="Satake H."/>
            <person name="Nakayama K."/>
        </authorList>
    </citation>
    <scope>NUCLEOTIDE SEQUENCE</scope>
</reference>
<name>A0A6L2K7V4_TANCI</name>
<feature type="region of interest" description="Disordered" evidence="1">
    <location>
        <begin position="133"/>
        <end position="158"/>
    </location>
</feature>
<gene>
    <name evidence="4" type="ORF">Tci_016838</name>
</gene>
<accession>A0A6L2K7V4</accession>
<evidence type="ECO:0000256" key="1">
    <source>
        <dbReference type="SAM" id="MobiDB-lite"/>
    </source>
</evidence>
<protein>
    <submittedName>
        <fullName evidence="4">Retrovirus-related Pol polyprotein from transposon TNT 1-94</fullName>
    </submittedName>
</protein>
<sequence>MTGNLKLLCNFVEKYLGMVQFGNDQFALILGNGIDGENLNKMKEKGDTLIFVGYSTTSKGYIVYNKRTRLIVESIHINFDEIKEFSKASDNDISRPVPQLQMTSNHNHSSQQELDFLFSPLYDEFFTVGTSSVSKSSSLSDNSQKEDTQPTLNIQPTPEPITLTTTIQVEENNDNQAVDARFKPYEFINPLCTPVQEVVESYSRNNKKDEDNIVICNKAQLVAKGYAQEEGIYFEESLALVARLEAVRIFVAYVTHKSFPNYRMDVKTNFLNGSPKEEVYVSQPYGFVDPDHPKKFTV</sequence>